<comment type="subcellular location">
    <subcellularLocation>
        <location evidence="1">Golgi apparatus membrane</location>
        <topology evidence="1">Peripheral membrane protein</topology>
    </subcellularLocation>
</comment>
<evidence type="ECO:0000256" key="8">
    <source>
        <dbReference type="SAM" id="MobiDB-lite"/>
    </source>
</evidence>
<dbReference type="GO" id="GO:0006891">
    <property type="term" value="P:intra-Golgi vesicle-mediated transport"/>
    <property type="evidence" value="ECO:0007669"/>
    <property type="project" value="InterPro"/>
</dbReference>
<evidence type="ECO:0000256" key="5">
    <source>
        <dbReference type="ARBA" id="ARBA00022927"/>
    </source>
</evidence>
<dbReference type="PANTHER" id="PTHR31658">
    <property type="entry name" value="CONSERVED OLIGOMERIC GOLGI COMPLEX SUBUNIT 1"/>
    <property type="match status" value="1"/>
</dbReference>
<feature type="region of interest" description="Disordered" evidence="8">
    <location>
        <begin position="299"/>
        <end position="329"/>
    </location>
</feature>
<gene>
    <name evidence="9" type="ORF">PILCRDRAFT_813633</name>
</gene>
<evidence type="ECO:0000256" key="4">
    <source>
        <dbReference type="ARBA" id="ARBA00022448"/>
    </source>
</evidence>
<dbReference type="GO" id="GO:0017119">
    <property type="term" value="C:Golgi transport complex"/>
    <property type="evidence" value="ECO:0007669"/>
    <property type="project" value="InterPro"/>
</dbReference>
<evidence type="ECO:0000256" key="1">
    <source>
        <dbReference type="ARBA" id="ARBA00004395"/>
    </source>
</evidence>
<dbReference type="OrthoDB" id="46189at2759"/>
<evidence type="ECO:0000313" key="9">
    <source>
        <dbReference type="EMBL" id="KIM88663.1"/>
    </source>
</evidence>
<dbReference type="GO" id="GO:0015031">
    <property type="term" value="P:protein transport"/>
    <property type="evidence" value="ECO:0007669"/>
    <property type="project" value="UniProtKB-KW"/>
</dbReference>
<dbReference type="InParanoid" id="A0A0C3BQA2"/>
<keyword evidence="10" id="KW-1185">Reference proteome</keyword>
<reference evidence="10" key="2">
    <citation type="submission" date="2015-01" db="EMBL/GenBank/DDBJ databases">
        <title>Evolutionary Origins and Diversification of the Mycorrhizal Mutualists.</title>
        <authorList>
            <consortium name="DOE Joint Genome Institute"/>
            <consortium name="Mycorrhizal Genomics Consortium"/>
            <person name="Kohler A."/>
            <person name="Kuo A."/>
            <person name="Nagy L.G."/>
            <person name="Floudas D."/>
            <person name="Copeland A."/>
            <person name="Barry K.W."/>
            <person name="Cichocki N."/>
            <person name="Veneault-Fourrey C."/>
            <person name="LaButti K."/>
            <person name="Lindquist E.A."/>
            <person name="Lipzen A."/>
            <person name="Lundell T."/>
            <person name="Morin E."/>
            <person name="Murat C."/>
            <person name="Riley R."/>
            <person name="Ohm R."/>
            <person name="Sun H."/>
            <person name="Tunlid A."/>
            <person name="Henrissat B."/>
            <person name="Grigoriev I.V."/>
            <person name="Hibbett D.S."/>
            <person name="Martin F."/>
        </authorList>
    </citation>
    <scope>NUCLEOTIDE SEQUENCE [LARGE SCALE GENOMIC DNA]</scope>
    <source>
        <strain evidence="10">F 1598</strain>
    </source>
</reference>
<keyword evidence="6" id="KW-0333">Golgi apparatus</keyword>
<evidence type="ECO:0000256" key="6">
    <source>
        <dbReference type="ARBA" id="ARBA00023034"/>
    </source>
</evidence>
<dbReference type="AlphaFoldDB" id="A0A0C3BQA2"/>
<keyword evidence="5" id="KW-0653">Protein transport</keyword>
<feature type="region of interest" description="Disordered" evidence="8">
    <location>
        <begin position="39"/>
        <end position="62"/>
    </location>
</feature>
<dbReference type="GO" id="GO:0000139">
    <property type="term" value="C:Golgi membrane"/>
    <property type="evidence" value="ECO:0007669"/>
    <property type="project" value="UniProtKB-SubCell"/>
</dbReference>
<reference evidence="9 10" key="1">
    <citation type="submission" date="2014-04" db="EMBL/GenBank/DDBJ databases">
        <authorList>
            <consortium name="DOE Joint Genome Institute"/>
            <person name="Kuo A."/>
            <person name="Tarkka M."/>
            <person name="Buscot F."/>
            <person name="Kohler A."/>
            <person name="Nagy L.G."/>
            <person name="Floudas D."/>
            <person name="Copeland A."/>
            <person name="Barry K.W."/>
            <person name="Cichocki N."/>
            <person name="Veneault-Fourrey C."/>
            <person name="LaButti K."/>
            <person name="Lindquist E.A."/>
            <person name="Lipzen A."/>
            <person name="Lundell T."/>
            <person name="Morin E."/>
            <person name="Murat C."/>
            <person name="Sun H."/>
            <person name="Tunlid A."/>
            <person name="Henrissat B."/>
            <person name="Grigoriev I.V."/>
            <person name="Hibbett D.S."/>
            <person name="Martin F."/>
            <person name="Nordberg H.P."/>
            <person name="Cantor M.N."/>
            <person name="Hua S.X."/>
        </authorList>
    </citation>
    <scope>NUCLEOTIDE SEQUENCE [LARGE SCALE GENOMIC DNA]</scope>
    <source>
        <strain evidence="9 10">F 1598</strain>
    </source>
</reference>
<proteinExistence type="inferred from homology"/>
<evidence type="ECO:0000313" key="10">
    <source>
        <dbReference type="Proteomes" id="UP000054166"/>
    </source>
</evidence>
<evidence type="ECO:0000256" key="7">
    <source>
        <dbReference type="ARBA" id="ARBA00023136"/>
    </source>
</evidence>
<dbReference type="EMBL" id="KN832976">
    <property type="protein sequence ID" value="KIM88663.1"/>
    <property type="molecule type" value="Genomic_DNA"/>
</dbReference>
<sequence length="929" mass="103235">MARRASTISTTSLVAFKTHADSVQSPGYFDALPSSAVTSANGQVRPPLRTSSLSTYSFPKHNDDNPYMDPDDLFTQRTVAEVKSVQMQLRADAHAKQEELRLMVGERYRDLLQASTSIISIARSSKRVIEALQETKETILAQEEPPLPKQASLLSKEDAHLQILQLLSAHIKLLLDAPEHLWRLIERKKYFQAAWLFLLARVVHRALVRDDDQDEENWSNQGIDVMGQFPLVQRQWDAVSHFRTQIIHKATLSLRSYKASPEDTCATLLTLHLLDSQSLLETFSIYLSQRSKTLHAFLGKHQDSSGPTASHHASPNGPQTNGRSPEYNVKIRSPKRRIREVRQSTEVALDTISRTLRTAREVFQNTPPSRHSMISGVLEFIQSDTSNNAAATTHALPAELLLTTQTLLTALPSSTHFLLLPPNLRSYKPFVDLSSSTSSMPQERFTQKLDEWFRQALDKLQAAVESWFSELKSVQEVWSVRSWIRKWVATTSRLEAYEQIHLNNLLDDMSRQRMVVIWKAVLADAAQNFQNKLESSISDLVNGSDANAIDASSVEYLFVATPLPTVPQGGLSPSLLSSPFQKYKSALQRQICGRTVSLDGILGPLESHAKALQHDFSQAVTGDGEDTRILADRLREAYRPDAETLCSRIIDFLESAANSYTDSHENAMNSLVFISRLADELASSSTFLSTIGCGYSAAQDFRTKAAALDARITNWWRKYTVSRVATNYWISWRTASQGVNSDSPLSTSPSATLMRSLLSLSTSIQRLGSSRDPSRLGHAAHETLQLFVIGLLREAEDQATAWRLHEKQALWDLALLRKLSELWGNGTKTASLLDAKMAELRGKLRPEDIASLDSGVSEYLSRTQVLLAPLIPLASASVAASLTKDGHEKLTTLLSHGIPSSETPFLPALELAKPSSRFGLLLAGNTTSH</sequence>
<keyword evidence="7" id="KW-0472">Membrane</keyword>
<dbReference type="InterPro" id="IPR033370">
    <property type="entry name" value="COG1"/>
</dbReference>
<dbReference type="Proteomes" id="UP000054166">
    <property type="component" value="Unassembled WGS sequence"/>
</dbReference>
<organism evidence="9 10">
    <name type="scientific">Piloderma croceum (strain F 1598)</name>
    <dbReference type="NCBI Taxonomy" id="765440"/>
    <lineage>
        <taxon>Eukaryota</taxon>
        <taxon>Fungi</taxon>
        <taxon>Dikarya</taxon>
        <taxon>Basidiomycota</taxon>
        <taxon>Agaricomycotina</taxon>
        <taxon>Agaricomycetes</taxon>
        <taxon>Agaricomycetidae</taxon>
        <taxon>Atheliales</taxon>
        <taxon>Atheliaceae</taxon>
        <taxon>Piloderma</taxon>
    </lineage>
</organism>
<dbReference type="STRING" id="765440.A0A0C3BQA2"/>
<accession>A0A0C3BQA2</accession>
<dbReference type="HOGENOM" id="CLU_008852_0_0_1"/>
<comment type="similarity">
    <text evidence="2">Belongs to the COG1 family.</text>
</comment>
<evidence type="ECO:0000256" key="2">
    <source>
        <dbReference type="ARBA" id="ARBA00006653"/>
    </source>
</evidence>
<dbReference type="PANTHER" id="PTHR31658:SF0">
    <property type="entry name" value="CONSERVED OLIGOMERIC GOLGI COMPLEX SUBUNIT 1"/>
    <property type="match status" value="1"/>
</dbReference>
<feature type="compositionally biased region" description="Polar residues" evidence="8">
    <location>
        <begin position="304"/>
        <end position="323"/>
    </location>
</feature>
<evidence type="ECO:0000256" key="3">
    <source>
        <dbReference type="ARBA" id="ARBA00020978"/>
    </source>
</evidence>
<name>A0A0C3BQA2_PILCF</name>
<dbReference type="Pfam" id="PF08700">
    <property type="entry name" value="VPS51_Exo84_N"/>
    <property type="match status" value="1"/>
</dbReference>
<protein>
    <recommendedName>
        <fullName evidence="3">Conserved oligomeric Golgi complex subunit 1</fullName>
    </recommendedName>
</protein>
<keyword evidence="4" id="KW-0813">Transport</keyword>